<proteinExistence type="predicted"/>
<sequence>MKQDYPSWPQRLLLACAAGLLAAPAWAAEALPYQRLQRCPFTPAELSAATGLKVELVPLMEFAGAPKPMTAPEQGRLFLSCNATDGAAPATLLVTQQWFDPKTAAARIQALKARDLKDAQPVPGDPDGALWLTERDGAKQTLYYVRGGNVLVSVGVHGVPPPLQASLRAGLLKLKRVPS</sequence>
<organism evidence="2 3">
    <name type="scientific">Pelomonas lactea</name>
    <dbReference type="NCBI Taxonomy" id="3299030"/>
    <lineage>
        <taxon>Bacteria</taxon>
        <taxon>Pseudomonadati</taxon>
        <taxon>Pseudomonadota</taxon>
        <taxon>Betaproteobacteria</taxon>
        <taxon>Burkholderiales</taxon>
        <taxon>Sphaerotilaceae</taxon>
        <taxon>Roseateles</taxon>
    </lineage>
</organism>
<dbReference type="EMBL" id="JBIGHX010000008">
    <property type="protein sequence ID" value="MFG6463879.1"/>
    <property type="molecule type" value="Genomic_DNA"/>
</dbReference>
<dbReference type="RefSeq" id="WP_394513085.1">
    <property type="nucleotide sequence ID" value="NZ_JBIGHX010000008.1"/>
</dbReference>
<gene>
    <name evidence="2" type="ORF">ACG04Q_20050</name>
</gene>
<evidence type="ECO:0000256" key="1">
    <source>
        <dbReference type="SAM" id="SignalP"/>
    </source>
</evidence>
<reference evidence="2 3" key="1">
    <citation type="submission" date="2024-08" db="EMBL/GenBank/DDBJ databases">
        <authorList>
            <person name="Lu H."/>
        </authorList>
    </citation>
    <scope>NUCLEOTIDE SEQUENCE [LARGE SCALE GENOMIC DNA]</scope>
    <source>
        <strain evidence="2 3">DXS20W</strain>
    </source>
</reference>
<keyword evidence="1" id="KW-0732">Signal</keyword>
<protein>
    <submittedName>
        <fullName evidence="2">Uncharacterized protein</fullName>
    </submittedName>
</protein>
<dbReference type="Proteomes" id="UP001606302">
    <property type="component" value="Unassembled WGS sequence"/>
</dbReference>
<evidence type="ECO:0000313" key="2">
    <source>
        <dbReference type="EMBL" id="MFG6463879.1"/>
    </source>
</evidence>
<evidence type="ECO:0000313" key="3">
    <source>
        <dbReference type="Proteomes" id="UP001606302"/>
    </source>
</evidence>
<feature type="chain" id="PRO_5046913562" evidence="1">
    <location>
        <begin position="28"/>
        <end position="179"/>
    </location>
</feature>
<accession>A0ABW7GPI4</accession>
<name>A0ABW7GPI4_9BURK</name>
<feature type="signal peptide" evidence="1">
    <location>
        <begin position="1"/>
        <end position="27"/>
    </location>
</feature>
<keyword evidence="3" id="KW-1185">Reference proteome</keyword>
<comment type="caution">
    <text evidence="2">The sequence shown here is derived from an EMBL/GenBank/DDBJ whole genome shotgun (WGS) entry which is preliminary data.</text>
</comment>